<evidence type="ECO:0000313" key="3">
    <source>
        <dbReference type="EMBL" id="MBF4437121.1"/>
    </source>
</evidence>
<keyword evidence="1" id="KW-0732">Signal</keyword>
<accession>A0A289GIQ6</accession>
<organism evidence="2 4">
    <name type="scientific">Vibrio anguillarum</name>
    <name type="common">Listonella anguillarum</name>
    <dbReference type="NCBI Taxonomy" id="55601"/>
    <lineage>
        <taxon>Bacteria</taxon>
        <taxon>Pseudomonadati</taxon>
        <taxon>Pseudomonadota</taxon>
        <taxon>Gammaproteobacteria</taxon>
        <taxon>Vibrionales</taxon>
        <taxon>Vibrionaceae</taxon>
        <taxon>Vibrio</taxon>
    </lineage>
</organism>
<dbReference type="EMBL" id="SCLC01000647">
    <property type="protein sequence ID" value="MBF4437121.1"/>
    <property type="molecule type" value="Genomic_DNA"/>
</dbReference>
<gene>
    <name evidence="2" type="ORF">DYL72_16125</name>
    <name evidence="3" type="ORF">ERJ77_22060</name>
</gene>
<feature type="chain" id="PRO_5044380307" evidence="1">
    <location>
        <begin position="20"/>
        <end position="115"/>
    </location>
</feature>
<dbReference type="AlphaFoldDB" id="A0A289GIQ6"/>
<dbReference type="EMBL" id="CP034673">
    <property type="protein sequence ID" value="AZS26536.1"/>
    <property type="molecule type" value="Genomic_DNA"/>
</dbReference>
<dbReference type="Proteomes" id="UP000786185">
    <property type="component" value="Unassembled WGS sequence"/>
</dbReference>
<reference evidence="3" key="2">
    <citation type="journal article" date="2021" name="PeerJ">
        <title>Analysis of 44 Vibrio anguillarum genomes reveals high genetic diversity.</title>
        <authorList>
            <person name="Hansen M.J."/>
            <person name="Dalsgaard I."/>
        </authorList>
    </citation>
    <scope>NUCLEOTIDE SEQUENCE</scope>
    <source>
        <strain evidence="3">850617-1/1</strain>
    </source>
</reference>
<name>A0A289GIQ6_VIBAN</name>
<sequence length="115" mass="13069">MKKIMIFAAVFAMSATAFAGVYTSITETSLKTGAFTTQEQAYNAGFDLVDQLKQMQPDELAKKLPIFEPSLKSQSVKLKDLEVHVEPFSKVRDQVEYRAVIDVSYQYQYSENDRN</sequence>
<dbReference type="Proteomes" id="UP000256923">
    <property type="component" value="Chromosome 2"/>
</dbReference>
<evidence type="ECO:0000313" key="2">
    <source>
        <dbReference type="EMBL" id="AZS26536.1"/>
    </source>
</evidence>
<dbReference type="InterPro" id="IPR016879">
    <property type="entry name" value="UCP028299"/>
</dbReference>
<proteinExistence type="predicted"/>
<dbReference type="PIRSF" id="PIRSF028299">
    <property type="entry name" value="UCP028299"/>
    <property type="match status" value="1"/>
</dbReference>
<dbReference type="Pfam" id="PF11777">
    <property type="entry name" value="DUF3316"/>
    <property type="match status" value="1"/>
</dbReference>
<dbReference type="GeneID" id="83858331"/>
<evidence type="ECO:0000313" key="4">
    <source>
        <dbReference type="Proteomes" id="UP000256923"/>
    </source>
</evidence>
<dbReference type="RefSeq" id="WP_069212241.1">
    <property type="nucleotide sequence ID" value="NZ_CP011465.1"/>
</dbReference>
<feature type="signal peptide" evidence="1">
    <location>
        <begin position="1"/>
        <end position="19"/>
    </location>
</feature>
<protein>
    <submittedName>
        <fullName evidence="2">DUF3316 domain-containing protein</fullName>
    </submittedName>
</protein>
<reference evidence="2 4" key="1">
    <citation type="submission" date="2018-12" db="EMBL/GenBank/DDBJ databases">
        <title>Characterization and Draft Genome of Vibrio anguillarum J360 Marine Pathogen Isolated from an Outbreak in Lumpfish (Cyclopterus lumpus).</title>
        <authorList>
            <person name="Vasquez J.I."/>
            <person name="Cao T."/>
            <person name="Chakraborty S."/>
            <person name="Gnanagobal H."/>
            <person name="Wescot J."/>
            <person name="Boyce D."/>
            <person name="Santander J."/>
        </authorList>
    </citation>
    <scope>NUCLEOTIDE SEQUENCE [LARGE SCALE GENOMIC DNA]</scope>
    <source>
        <strain evidence="2 4">J360</strain>
    </source>
</reference>
<evidence type="ECO:0000256" key="1">
    <source>
        <dbReference type="SAM" id="SignalP"/>
    </source>
</evidence>